<gene>
    <name evidence="7" type="primary">rmuC</name>
    <name evidence="7" type="ORF">ABU614_05720</name>
</gene>
<evidence type="ECO:0000256" key="6">
    <source>
        <dbReference type="SAM" id="MobiDB-lite"/>
    </source>
</evidence>
<dbReference type="PANTHER" id="PTHR30563:SF0">
    <property type="entry name" value="DNA RECOMBINATION PROTEIN RMUC"/>
    <property type="match status" value="1"/>
</dbReference>
<evidence type="ECO:0000256" key="5">
    <source>
        <dbReference type="SAM" id="Coils"/>
    </source>
</evidence>
<proteinExistence type="inferred from homology"/>
<dbReference type="AlphaFoldDB" id="A0AAU8MYI8"/>
<dbReference type="GO" id="GO:0006310">
    <property type="term" value="P:DNA recombination"/>
    <property type="evidence" value="ECO:0007669"/>
    <property type="project" value="UniProtKB-KW"/>
</dbReference>
<sequence length="529" mass="59119">MPLTAALVSIAFAVLIGAVLAWLLARAGAARALETARAELGAQLNAAQQERAQLAERAARIPELQARLDELEHQRDALVRDSGGLRESIGRTAAELEKEQQTLQRLRQDYDALERSRDEIAAQSQQRSVELERLSTQLDAERRQAQEKIAQLREVREDLSVQFKNLANDILEEKSKRFTEQNRSHLGQLLDPLQQKLSEFQAKVETVYDQETRDRTALGEQVRQLMALNQSLSEDAKNLTTALKGSSKTQGAWGELILERVLESAGLRKGEEYDVQESHGTEDGERRPDVTVHLPEDRHLVIDSKVSLTAYEEFVNAEDEDLRARALKRHIESVRQHMRGLSEKRYQELYGLRSLDFVLMFVPIEPAFMLAVTHDRNLFMDGWQRNVLMVSPSTLLFVVRTVAHLWRQEAQNRNAQEIAKRGAQLYDRLSAFVADLEKVGERIEQAKESFDAARGKLAQNKGNVIRQAEMLRDLGVKPNRALPAALVELSADDDAPAGDASGNGPLSDGPHPIEGAAGLPPPSDEAAPL</sequence>
<protein>
    <submittedName>
        <fullName evidence="7">DNA recombination protein RmuC</fullName>
    </submittedName>
</protein>
<evidence type="ECO:0000256" key="3">
    <source>
        <dbReference type="ARBA" id="ARBA00023054"/>
    </source>
</evidence>
<reference evidence="7" key="1">
    <citation type="submission" date="2024-06" db="EMBL/GenBank/DDBJ databases">
        <authorList>
            <person name="Li S."/>
        </authorList>
    </citation>
    <scope>NUCLEOTIDE SEQUENCE</scope>
    <source>
        <strain evidence="7">SR10</strain>
    </source>
</reference>
<comment type="similarity">
    <text evidence="2">Belongs to the RmuC family.</text>
</comment>
<dbReference type="InterPro" id="IPR003798">
    <property type="entry name" value="DNA_recombination_RmuC"/>
</dbReference>
<accession>A0AAU8MYI8</accession>
<keyword evidence="3 5" id="KW-0175">Coiled coil</keyword>
<dbReference type="Pfam" id="PF02646">
    <property type="entry name" value="RmuC"/>
    <property type="match status" value="1"/>
</dbReference>
<evidence type="ECO:0000256" key="1">
    <source>
        <dbReference type="ARBA" id="ARBA00003416"/>
    </source>
</evidence>
<feature type="coiled-coil region" evidence="5">
    <location>
        <begin position="30"/>
        <end position="169"/>
    </location>
</feature>
<comment type="function">
    <text evidence="1">Involved in DNA recombination.</text>
</comment>
<name>A0AAU8MYI8_9GAMM</name>
<dbReference type="PANTHER" id="PTHR30563">
    <property type="entry name" value="DNA RECOMBINATION PROTEIN RMUC"/>
    <property type="match status" value="1"/>
</dbReference>
<organism evidence="7">
    <name type="scientific">Lysobacter firmicutimachus</name>
    <dbReference type="NCBI Taxonomy" id="1792846"/>
    <lineage>
        <taxon>Bacteria</taxon>
        <taxon>Pseudomonadati</taxon>
        <taxon>Pseudomonadota</taxon>
        <taxon>Gammaproteobacteria</taxon>
        <taxon>Lysobacterales</taxon>
        <taxon>Lysobacteraceae</taxon>
        <taxon>Lysobacter</taxon>
    </lineage>
</organism>
<evidence type="ECO:0000256" key="2">
    <source>
        <dbReference type="ARBA" id="ARBA00009840"/>
    </source>
</evidence>
<dbReference type="RefSeq" id="WP_363799653.1">
    <property type="nucleotide sequence ID" value="NZ_CP159925.1"/>
</dbReference>
<dbReference type="EMBL" id="CP159925">
    <property type="protein sequence ID" value="XCO76288.1"/>
    <property type="molecule type" value="Genomic_DNA"/>
</dbReference>
<keyword evidence="4" id="KW-0233">DNA recombination</keyword>
<evidence type="ECO:0000256" key="4">
    <source>
        <dbReference type="ARBA" id="ARBA00023172"/>
    </source>
</evidence>
<feature type="region of interest" description="Disordered" evidence="6">
    <location>
        <begin position="487"/>
        <end position="529"/>
    </location>
</feature>
<evidence type="ECO:0000313" key="7">
    <source>
        <dbReference type="EMBL" id="XCO76288.1"/>
    </source>
</evidence>